<dbReference type="AlphaFoldDB" id="A0A8J8CAC2"/>
<comment type="caution">
    <text evidence="2">The sequence shown here is derived from an EMBL/GenBank/DDBJ whole genome shotgun (WGS) entry which is preliminary data.</text>
</comment>
<gene>
    <name evidence="2" type="ORF">EGD98_04390</name>
</gene>
<dbReference type="InterPro" id="IPR027598">
    <property type="entry name" value="Amphi-Trp_dom"/>
</dbReference>
<proteinExistence type="predicted"/>
<protein>
    <submittedName>
        <fullName evidence="2">Amphi-Trp domain-containing protein</fullName>
    </submittedName>
</protein>
<name>A0A8J8CAC2_9EURY</name>
<dbReference type="EMBL" id="RKLQ01000001">
    <property type="protein sequence ID" value="MBX0302908.1"/>
    <property type="molecule type" value="Genomic_DNA"/>
</dbReference>
<dbReference type="Proteomes" id="UP000783863">
    <property type="component" value="Unassembled WGS sequence"/>
</dbReference>
<dbReference type="Pfam" id="PF20068">
    <property type="entry name" value="Amphi-Trp"/>
    <property type="match status" value="1"/>
</dbReference>
<evidence type="ECO:0000313" key="2">
    <source>
        <dbReference type="EMBL" id="MBX0302908.1"/>
    </source>
</evidence>
<evidence type="ECO:0000259" key="1">
    <source>
        <dbReference type="Pfam" id="PF20068"/>
    </source>
</evidence>
<evidence type="ECO:0000313" key="3">
    <source>
        <dbReference type="Proteomes" id="UP000783863"/>
    </source>
</evidence>
<sequence>MPEIETQSVQSRTEVATYLRDLATQLDGGSDVRLELGGQSVTVNPVEPLVLKLEGEWDPTGEAGTESIEFELVWGPDADTGETGSTTQ</sequence>
<dbReference type="RefSeq" id="WP_220587136.1">
    <property type="nucleotide sequence ID" value="NZ_RKLQ01000001.1"/>
</dbReference>
<organism evidence="2 3">
    <name type="scientific">Haloarcula salinisoli</name>
    <dbReference type="NCBI Taxonomy" id="2487746"/>
    <lineage>
        <taxon>Archaea</taxon>
        <taxon>Methanobacteriati</taxon>
        <taxon>Methanobacteriota</taxon>
        <taxon>Stenosarchaea group</taxon>
        <taxon>Halobacteria</taxon>
        <taxon>Halobacteriales</taxon>
        <taxon>Haloarculaceae</taxon>
        <taxon>Haloarcula</taxon>
    </lineage>
</organism>
<accession>A0A8J8CAC2</accession>
<reference evidence="2" key="1">
    <citation type="submission" date="2021-06" db="EMBL/GenBank/DDBJ databases">
        <title>Halomicroarcula sp. F24A a new haloarchaeum isolated from saline soil.</title>
        <authorList>
            <person name="Duran-Viseras A."/>
            <person name="Sanchez-Porro C."/>
            <person name="Ventosa A."/>
        </authorList>
    </citation>
    <scope>NUCLEOTIDE SEQUENCE</scope>
    <source>
        <strain evidence="2">F24A</strain>
    </source>
</reference>
<feature type="domain" description="Amphi-Trp" evidence="1">
    <location>
        <begin position="4"/>
        <end position="84"/>
    </location>
</feature>
<keyword evidence="3" id="KW-1185">Reference proteome</keyword>
<dbReference type="NCBIfam" id="TIGR04354">
    <property type="entry name" value="amphi-Trp"/>
    <property type="match status" value="1"/>
</dbReference>